<sequence length="277" mass="31511">MRQGSAKLSVLMSTYSNDNPDFLQETFFSLSKQSMKACEVVLVEDGPLNPTLETVIEQFRQTLNIKSVKLAVNKGLGLALAIGLKKCSAPIVARMDTDDIAIPHRFKRQYEFLSSNPDVAILGGHITEFDKAPYEAQYKRTVKLTHREIVKAAWMRNPFNHMTVMFRKDAILNAGNYQHVPYFEDYDLWLRIIAAGYQCRNLDEVLVYARIGNGLLSRRSGWRYITAEFNAVRSFSKYNIIPRSALLLNVTSRAAIRVLPKAAIKIAYTRLRSKAEK</sequence>
<keyword evidence="6" id="KW-1185">Reference proteome</keyword>
<dbReference type="EMBL" id="JACHIL010000002">
    <property type="protein sequence ID" value="MBB5091017.1"/>
    <property type="molecule type" value="Genomic_DNA"/>
</dbReference>
<evidence type="ECO:0000256" key="2">
    <source>
        <dbReference type="ARBA" id="ARBA00022676"/>
    </source>
</evidence>
<accession>A0A7W8AIK3</accession>
<evidence type="ECO:0000256" key="3">
    <source>
        <dbReference type="ARBA" id="ARBA00022679"/>
    </source>
</evidence>
<comment type="similarity">
    <text evidence="1">Belongs to the glycosyltransferase 2 family.</text>
</comment>
<organism evidence="5 6">
    <name type="scientific">Pseudochrobactrum saccharolyticum</name>
    <dbReference type="NCBI Taxonomy" id="354352"/>
    <lineage>
        <taxon>Bacteria</taxon>
        <taxon>Pseudomonadati</taxon>
        <taxon>Pseudomonadota</taxon>
        <taxon>Alphaproteobacteria</taxon>
        <taxon>Hyphomicrobiales</taxon>
        <taxon>Brucellaceae</taxon>
        <taxon>Pseudochrobactrum</taxon>
    </lineage>
</organism>
<dbReference type="AlphaFoldDB" id="A0A7W8AIK3"/>
<keyword evidence="3 5" id="KW-0808">Transferase</keyword>
<dbReference type="Proteomes" id="UP000531231">
    <property type="component" value="Unassembled WGS sequence"/>
</dbReference>
<keyword evidence="2" id="KW-0328">Glycosyltransferase</keyword>
<dbReference type="InterPro" id="IPR001173">
    <property type="entry name" value="Glyco_trans_2-like"/>
</dbReference>
<dbReference type="InterPro" id="IPR029044">
    <property type="entry name" value="Nucleotide-diphossugar_trans"/>
</dbReference>
<evidence type="ECO:0000313" key="6">
    <source>
        <dbReference type="Proteomes" id="UP000531231"/>
    </source>
</evidence>
<evidence type="ECO:0000313" key="5">
    <source>
        <dbReference type="EMBL" id="MBB5091017.1"/>
    </source>
</evidence>
<comment type="caution">
    <text evidence="5">The sequence shown here is derived from an EMBL/GenBank/DDBJ whole genome shotgun (WGS) entry which is preliminary data.</text>
</comment>
<dbReference type="Gene3D" id="3.90.550.10">
    <property type="entry name" value="Spore Coat Polysaccharide Biosynthesis Protein SpsA, Chain A"/>
    <property type="match status" value="1"/>
</dbReference>
<dbReference type="RefSeq" id="WP_151159126.1">
    <property type="nucleotide sequence ID" value="NZ_JACHIL010000002.1"/>
</dbReference>
<name>A0A7W8AIK3_9HYPH</name>
<dbReference type="PANTHER" id="PTHR43685:SF5">
    <property type="entry name" value="GLYCOSYLTRANSFERASE EPSE-RELATED"/>
    <property type="match status" value="1"/>
</dbReference>
<proteinExistence type="inferred from homology"/>
<evidence type="ECO:0000259" key="4">
    <source>
        <dbReference type="Pfam" id="PF00535"/>
    </source>
</evidence>
<evidence type="ECO:0000256" key="1">
    <source>
        <dbReference type="ARBA" id="ARBA00006739"/>
    </source>
</evidence>
<dbReference type="SUPFAM" id="SSF53448">
    <property type="entry name" value="Nucleotide-diphospho-sugar transferases"/>
    <property type="match status" value="1"/>
</dbReference>
<dbReference type="GO" id="GO:0016757">
    <property type="term" value="F:glycosyltransferase activity"/>
    <property type="evidence" value="ECO:0007669"/>
    <property type="project" value="UniProtKB-KW"/>
</dbReference>
<dbReference type="InterPro" id="IPR050834">
    <property type="entry name" value="Glycosyltransf_2"/>
</dbReference>
<feature type="domain" description="Glycosyltransferase 2-like" evidence="4">
    <location>
        <begin position="9"/>
        <end position="166"/>
    </location>
</feature>
<dbReference type="Pfam" id="PF00535">
    <property type="entry name" value="Glycos_transf_2"/>
    <property type="match status" value="1"/>
</dbReference>
<gene>
    <name evidence="5" type="ORF">HNQ68_001541</name>
</gene>
<reference evidence="5 6" key="1">
    <citation type="submission" date="2020-08" db="EMBL/GenBank/DDBJ databases">
        <title>Genomic Encyclopedia of Type Strains, Phase IV (KMG-IV): sequencing the most valuable type-strain genomes for metagenomic binning, comparative biology and taxonomic classification.</title>
        <authorList>
            <person name="Goeker M."/>
        </authorList>
    </citation>
    <scope>NUCLEOTIDE SEQUENCE [LARGE SCALE GENOMIC DNA]</scope>
    <source>
        <strain evidence="5 6">DSM 25620</strain>
    </source>
</reference>
<protein>
    <submittedName>
        <fullName evidence="5">Glycosyltransferase involved in cell wall biosynthesis</fullName>
    </submittedName>
</protein>
<dbReference type="PANTHER" id="PTHR43685">
    <property type="entry name" value="GLYCOSYLTRANSFERASE"/>
    <property type="match status" value="1"/>
</dbReference>